<name>A0A127Q7D5_9BURK</name>
<evidence type="ECO:0000313" key="2">
    <source>
        <dbReference type="Proteomes" id="UP000074561"/>
    </source>
</evidence>
<dbReference type="KEGG" id="cpra:CPter91_3626"/>
<dbReference type="EMBL" id="CP013234">
    <property type="protein sequence ID" value="AMP05947.1"/>
    <property type="molecule type" value="Genomic_DNA"/>
</dbReference>
<dbReference type="Proteomes" id="UP000074561">
    <property type="component" value="Chromosome"/>
</dbReference>
<sequence length="64" mass="7139">MSPGERLTSDHSHSIINYQLIENTQFLIDSTCYTTIKYHIENIGSECGKHNRSIAVIAGAGFVR</sequence>
<organism evidence="1 2">
    <name type="scientific">Collimonas pratensis</name>
    <dbReference type="NCBI Taxonomy" id="279113"/>
    <lineage>
        <taxon>Bacteria</taxon>
        <taxon>Pseudomonadati</taxon>
        <taxon>Pseudomonadota</taxon>
        <taxon>Betaproteobacteria</taxon>
        <taxon>Burkholderiales</taxon>
        <taxon>Oxalobacteraceae</taxon>
        <taxon>Collimonas</taxon>
    </lineage>
</organism>
<accession>A0A127Q7D5</accession>
<proteinExistence type="predicted"/>
<dbReference type="PATRIC" id="fig|279113.9.peg.3595"/>
<protein>
    <submittedName>
        <fullName evidence="1">Uncharacterized protein</fullName>
    </submittedName>
</protein>
<evidence type="ECO:0000313" key="1">
    <source>
        <dbReference type="EMBL" id="AMP05947.1"/>
    </source>
</evidence>
<gene>
    <name evidence="1" type="ORF">CPter91_3626</name>
</gene>
<dbReference type="AlphaFoldDB" id="A0A127Q7D5"/>
<reference evidence="1 2" key="1">
    <citation type="submission" date="2015-11" db="EMBL/GenBank/DDBJ databases">
        <title>Exploring the genomic traits of fungus-feeding bacterial genus Collimonas.</title>
        <authorList>
            <person name="Song C."/>
            <person name="Schmidt R."/>
            <person name="de Jager V."/>
            <person name="Krzyzanowska D."/>
            <person name="Jongedijk E."/>
            <person name="Cankar K."/>
            <person name="Beekwilder J."/>
            <person name="van Veen A."/>
            <person name="de Boer W."/>
            <person name="van Veen J.A."/>
            <person name="Garbeva P."/>
        </authorList>
    </citation>
    <scope>NUCLEOTIDE SEQUENCE [LARGE SCALE GENOMIC DNA]</scope>
    <source>
        <strain evidence="1 2">Ter91</strain>
    </source>
</reference>